<dbReference type="OrthoDB" id="9868496at2"/>
<gene>
    <name evidence="1" type="ORF">GlitD10_2453</name>
</gene>
<reference evidence="1 2" key="1">
    <citation type="submission" date="2016-10" db="EMBL/GenBank/DDBJ databases">
        <title>Description of Gloeomargarita lithophora gen. nov., sp. nov., a thylakoid-bearing basal-branching cyanobacterium with intracellular carbonates, and proposal for Gloeomargaritales ord. nov.</title>
        <authorList>
            <person name="Moreira D."/>
            <person name="Tavera R."/>
            <person name="Benzerara K."/>
            <person name="Skouri-Panet F."/>
            <person name="Couradeau E."/>
            <person name="Gerard E."/>
            <person name="Loussert C."/>
            <person name="Novelo E."/>
            <person name="Zivanovic Y."/>
            <person name="Lopez-Garcia P."/>
        </authorList>
    </citation>
    <scope>NUCLEOTIDE SEQUENCE [LARGE SCALE GENOMIC DNA]</scope>
    <source>
        <strain evidence="1 2">D10</strain>
    </source>
</reference>
<proteinExistence type="predicted"/>
<organism evidence="1 2">
    <name type="scientific">Gloeomargarita lithophora Alchichica-D10</name>
    <dbReference type="NCBI Taxonomy" id="1188229"/>
    <lineage>
        <taxon>Bacteria</taxon>
        <taxon>Bacillati</taxon>
        <taxon>Cyanobacteriota</taxon>
        <taxon>Cyanophyceae</taxon>
        <taxon>Gloeomargaritales</taxon>
        <taxon>Gloeomargaritaceae</taxon>
        <taxon>Gloeomargarita</taxon>
    </lineage>
</organism>
<evidence type="ECO:0000313" key="1">
    <source>
        <dbReference type="EMBL" id="APB34789.1"/>
    </source>
</evidence>
<dbReference type="KEGG" id="glt:GlitD10_2453"/>
<keyword evidence="2" id="KW-1185">Reference proteome</keyword>
<sequence length="491" mass="55587">MNPEETKQEQDESIAAEQSFLDEDNISQAKQRLYQILLGNPTDDQSRQLLRQICQKNSSSFGQNKQKFIETLEQEYQVIYEKTITLASVGWRYCLGLDSEYIDPSLQAISSAKKQEIKPEVVLEKAPYTAAQYLEQILSIGDIQSRWHYVNELVYAKNKELLADDFADIHDCELLDSLKSTLCGSKLNILIFGAGVVGLAFANALKTSLGELVNILMIENRIYTKHIKKPYTRNWLTNISNALYQDFFDPRVVAILREFGNGDYMGVPLNILETLLFLANRAQGTRFYFDDNFKLSLIKETDTDIVIDATGGKLNIIDANALDDGSFVVKLTAHPQFGSYYKGFGITNSSDMPAIGLTLSQKGSFFYPSLAGKQLKSAMVKLTDVPLELQESLLAQVTPNNSDGLIYIWPGKLRPELNSLLILINLSISDYHHLNQLLSQKTDLNSFIMQNSKKLELDPRILEFFQKILEYDVGNNSKIESPFLYEPRIHI</sequence>
<accession>A0A1J0AFU2</accession>
<dbReference type="RefSeq" id="WP_071455177.1">
    <property type="nucleotide sequence ID" value="NZ_CP017675.1"/>
</dbReference>
<name>A0A1J0AFU2_9CYAN</name>
<dbReference type="AlphaFoldDB" id="A0A1J0AFU2"/>
<dbReference type="Proteomes" id="UP000180235">
    <property type="component" value="Chromosome"/>
</dbReference>
<dbReference type="EMBL" id="CP017675">
    <property type="protein sequence ID" value="APB34789.1"/>
    <property type="molecule type" value="Genomic_DNA"/>
</dbReference>
<protein>
    <submittedName>
        <fullName evidence="1">Uncharacterized protein</fullName>
    </submittedName>
</protein>
<evidence type="ECO:0000313" key="2">
    <source>
        <dbReference type="Proteomes" id="UP000180235"/>
    </source>
</evidence>
<dbReference type="STRING" id="1188229.GlitD10_2453"/>